<evidence type="ECO:0000313" key="1">
    <source>
        <dbReference type="EMBL" id="OQW53892.1"/>
    </source>
</evidence>
<dbReference type="SUPFAM" id="SSF53448">
    <property type="entry name" value="Nucleotide-diphospho-sugar transferases"/>
    <property type="match status" value="1"/>
</dbReference>
<dbReference type="InterPro" id="IPR018641">
    <property type="entry name" value="Trfase_1_rSAM/seldom-assoc"/>
</dbReference>
<dbReference type="STRING" id="1827387.A4S15_00070"/>
<reference evidence="1 2" key="1">
    <citation type="journal article" date="2017" name="Water Res.">
        <title>Comammox in drinking water systems.</title>
        <authorList>
            <person name="Wang Y."/>
            <person name="Ma L."/>
            <person name="Mao Y."/>
            <person name="Jiang X."/>
            <person name="Xia Y."/>
            <person name="Yu K."/>
            <person name="Li B."/>
            <person name="Zhang T."/>
        </authorList>
    </citation>
    <scope>NUCLEOTIDE SEQUENCE [LARGE SCALE GENOMIC DNA]</scope>
    <source>
        <strain evidence="1">SG_bin8</strain>
    </source>
</reference>
<dbReference type="InterPro" id="IPR029044">
    <property type="entry name" value="Nucleotide-diphossugar_trans"/>
</dbReference>
<dbReference type="PANTHER" id="PTHR36529:SF1">
    <property type="entry name" value="GLYCOSYLTRANSFERASE"/>
    <property type="match status" value="1"/>
</dbReference>
<accession>A0A1W9I2S1</accession>
<dbReference type="AlphaFoldDB" id="A0A1W9I2S1"/>
<dbReference type="Pfam" id="PF09837">
    <property type="entry name" value="DUF2064"/>
    <property type="match status" value="1"/>
</dbReference>
<proteinExistence type="predicted"/>
<organism evidence="1 2">
    <name type="scientific">Candidatus Raskinella chloraquaticus</name>
    <dbReference type="NCBI Taxonomy" id="1951219"/>
    <lineage>
        <taxon>Bacteria</taxon>
        <taxon>Pseudomonadati</taxon>
        <taxon>Pseudomonadota</taxon>
        <taxon>Alphaproteobacteria</taxon>
        <taxon>Hyphomicrobiales</taxon>
        <taxon>Phreatobacteraceae</taxon>
        <taxon>Candidatus Raskinella</taxon>
    </lineage>
</organism>
<dbReference type="Gene3D" id="3.90.550.10">
    <property type="entry name" value="Spore Coat Polysaccharide Biosynthesis Protein SpsA, Chain A"/>
    <property type="match status" value="1"/>
</dbReference>
<protein>
    <recommendedName>
        <fullName evidence="3">Flagellar biosynthesis protein FlgB</fullName>
    </recommendedName>
</protein>
<gene>
    <name evidence="1" type="ORF">A4S15_00070</name>
</gene>
<sequence length="207" mass="21858">MTRSPVRQRKAGRSRPLLFIMARLPIAGAVKTRLARRIGAIGAVSLYRSLLASTLRRAGQDKRWRTILAVTPTTAVHSPLWRRLAPGCEVLAQSSGDLGHRMGSLLAHAGAAPAAVMGSDIADVNATHIAAAFSALKGADAVIAYAEDGGFWFCAVKGVTPRFPAGKAGAFAGIAWSRSDSGELTRKALQAKGFRVASGPMRRDVDE</sequence>
<dbReference type="Proteomes" id="UP000192872">
    <property type="component" value="Unassembled WGS sequence"/>
</dbReference>
<name>A0A1W9I2S1_9HYPH</name>
<dbReference type="EMBL" id="LWDL01000005">
    <property type="protein sequence ID" value="OQW53892.1"/>
    <property type="molecule type" value="Genomic_DNA"/>
</dbReference>
<dbReference type="PANTHER" id="PTHR36529">
    <property type="entry name" value="SLL1095 PROTEIN"/>
    <property type="match status" value="1"/>
</dbReference>
<dbReference type="RefSeq" id="WP_376801930.1">
    <property type="nucleotide sequence ID" value="NZ_DBNB01000034.1"/>
</dbReference>
<comment type="caution">
    <text evidence="1">The sequence shown here is derived from an EMBL/GenBank/DDBJ whole genome shotgun (WGS) entry which is preliminary data.</text>
</comment>
<evidence type="ECO:0000313" key="2">
    <source>
        <dbReference type="Proteomes" id="UP000192872"/>
    </source>
</evidence>
<evidence type="ECO:0008006" key="3">
    <source>
        <dbReference type="Google" id="ProtNLM"/>
    </source>
</evidence>